<gene>
    <name evidence="2" type="ORF">V1477_006669</name>
</gene>
<dbReference type="Proteomes" id="UP001607303">
    <property type="component" value="Unassembled WGS sequence"/>
</dbReference>
<accession>A0ABD2CJI5</accession>
<comment type="caution">
    <text evidence="2">The sequence shown here is derived from an EMBL/GenBank/DDBJ whole genome shotgun (WGS) entry which is preliminary data.</text>
</comment>
<keyword evidence="3" id="KW-1185">Reference proteome</keyword>
<evidence type="ECO:0000313" key="2">
    <source>
        <dbReference type="EMBL" id="KAL2745252.1"/>
    </source>
</evidence>
<evidence type="ECO:0000256" key="1">
    <source>
        <dbReference type="SAM" id="Phobius"/>
    </source>
</evidence>
<proteinExistence type="predicted"/>
<protein>
    <submittedName>
        <fullName evidence="2">Uncharacterized protein</fullName>
    </submittedName>
</protein>
<keyword evidence="1" id="KW-0472">Membrane</keyword>
<reference evidence="2 3" key="1">
    <citation type="journal article" date="2024" name="Ann. Entomol. Soc. Am.">
        <title>Genomic analyses of the southern and eastern yellowjacket wasps (Hymenoptera: Vespidae) reveal evolutionary signatures of social life.</title>
        <authorList>
            <person name="Catto M.A."/>
            <person name="Caine P.B."/>
            <person name="Orr S.E."/>
            <person name="Hunt B.G."/>
            <person name="Goodisman M.A.D."/>
        </authorList>
    </citation>
    <scope>NUCLEOTIDE SEQUENCE [LARGE SCALE GENOMIC DNA]</scope>
    <source>
        <strain evidence="2">232</strain>
        <tissue evidence="2">Head and thorax</tissue>
    </source>
</reference>
<keyword evidence="1" id="KW-0812">Transmembrane</keyword>
<keyword evidence="1" id="KW-1133">Transmembrane helix</keyword>
<sequence>MSWARVCGLLCGFPPFSIEKSSSIFVLWFWSNTTGRVSRYLKLTVWTVAFFVSKVSFVSSFLIGRYLPKRKDISNANFRVESPLARGSPNAATSSWWDLVTMLVELSTSTRKLRNFRGCHPCKN</sequence>
<name>A0ABD2CJI5_VESMC</name>
<organism evidence="2 3">
    <name type="scientific">Vespula maculifrons</name>
    <name type="common">Eastern yellow jacket</name>
    <name type="synonym">Wasp</name>
    <dbReference type="NCBI Taxonomy" id="7453"/>
    <lineage>
        <taxon>Eukaryota</taxon>
        <taxon>Metazoa</taxon>
        <taxon>Ecdysozoa</taxon>
        <taxon>Arthropoda</taxon>
        <taxon>Hexapoda</taxon>
        <taxon>Insecta</taxon>
        <taxon>Pterygota</taxon>
        <taxon>Neoptera</taxon>
        <taxon>Endopterygota</taxon>
        <taxon>Hymenoptera</taxon>
        <taxon>Apocrita</taxon>
        <taxon>Aculeata</taxon>
        <taxon>Vespoidea</taxon>
        <taxon>Vespidae</taxon>
        <taxon>Vespinae</taxon>
        <taxon>Vespula</taxon>
    </lineage>
</organism>
<dbReference type="EMBL" id="JAYRBN010000046">
    <property type="protein sequence ID" value="KAL2745252.1"/>
    <property type="molecule type" value="Genomic_DNA"/>
</dbReference>
<feature type="transmembrane region" description="Helical" evidence="1">
    <location>
        <begin position="44"/>
        <end position="64"/>
    </location>
</feature>
<evidence type="ECO:0000313" key="3">
    <source>
        <dbReference type="Proteomes" id="UP001607303"/>
    </source>
</evidence>
<dbReference type="AlphaFoldDB" id="A0ABD2CJI5"/>